<gene>
    <name evidence="1" type="ORF">D3P08_19090</name>
</gene>
<name>A0A3A1URD9_9BACL</name>
<evidence type="ECO:0000313" key="1">
    <source>
        <dbReference type="EMBL" id="RIX50804.1"/>
    </source>
</evidence>
<keyword evidence="2" id="KW-1185">Reference proteome</keyword>
<dbReference type="Proteomes" id="UP000266482">
    <property type="component" value="Unassembled WGS sequence"/>
</dbReference>
<dbReference type="AlphaFoldDB" id="A0A3A1URD9"/>
<comment type="caution">
    <text evidence="1">The sequence shown here is derived from an EMBL/GenBank/DDBJ whole genome shotgun (WGS) entry which is preliminary data.</text>
</comment>
<organism evidence="1 2">
    <name type="scientific">Paenibacillus nanensis</name>
    <dbReference type="NCBI Taxonomy" id="393251"/>
    <lineage>
        <taxon>Bacteria</taxon>
        <taxon>Bacillati</taxon>
        <taxon>Bacillota</taxon>
        <taxon>Bacilli</taxon>
        <taxon>Bacillales</taxon>
        <taxon>Paenibacillaceae</taxon>
        <taxon>Paenibacillus</taxon>
    </lineage>
</organism>
<reference evidence="1 2" key="1">
    <citation type="submission" date="2018-09" db="EMBL/GenBank/DDBJ databases">
        <title>Paenibacillus aracenensis nov. sp. isolated from a cave in southern Spain.</title>
        <authorList>
            <person name="Jurado V."/>
            <person name="Gutierrez-Patricio S."/>
            <person name="Gonzalez-Pimentel J.L."/>
            <person name="Miller A.Z."/>
            <person name="Laiz L."/>
            <person name="Saiz-Jimenez C."/>
        </authorList>
    </citation>
    <scope>NUCLEOTIDE SEQUENCE [LARGE SCALE GENOMIC DNA]</scope>
    <source>
        <strain evidence="1 2">DSM 22867</strain>
    </source>
</reference>
<proteinExistence type="predicted"/>
<accession>A0A3A1URD9</accession>
<evidence type="ECO:0000313" key="2">
    <source>
        <dbReference type="Proteomes" id="UP000266482"/>
    </source>
</evidence>
<protein>
    <submittedName>
        <fullName evidence="1">Uncharacterized protein</fullName>
    </submittedName>
</protein>
<dbReference type="EMBL" id="QXQA01000013">
    <property type="protein sequence ID" value="RIX50804.1"/>
    <property type="molecule type" value="Genomic_DNA"/>
</dbReference>
<sequence>MESAKQTASTIKYFIDNPDKIVDVAKQLYADFDTMSPEEKADILGALASNLIPGAAVTKVTRLIMLWMGLIIFQSRIMAAVTMSH</sequence>